<evidence type="ECO:0000313" key="2">
    <source>
        <dbReference type="Proteomes" id="UP000270048"/>
    </source>
</evidence>
<evidence type="ECO:0000313" key="1">
    <source>
        <dbReference type="EMBL" id="AZF88298.1"/>
    </source>
</evidence>
<dbReference type="EMBL" id="MK080312">
    <property type="protein sequence ID" value="AZF88298.1"/>
    <property type="molecule type" value="Genomic_DNA"/>
</dbReference>
<accession>A0A3G8F556</accession>
<name>A0A3G8F556_9CAUD</name>
<sequence>MDLAQMKALIDTMGFPIFICLVLLWFIKGTLAKHSELMNEIKNSLAANTESIKLLIQKLQDK</sequence>
<dbReference type="Proteomes" id="UP000270048">
    <property type="component" value="Segment"/>
</dbReference>
<protein>
    <submittedName>
        <fullName evidence="1">Uncharacterized protein</fullName>
    </submittedName>
</protein>
<organism evidence="1 2">
    <name type="scientific">Salmonella phage Astrid</name>
    <dbReference type="NCBI Taxonomy" id="2483851"/>
    <lineage>
        <taxon>Viruses</taxon>
        <taxon>Duplodnaviria</taxon>
        <taxon>Heunggongvirae</taxon>
        <taxon>Uroviricota</taxon>
        <taxon>Caudoviricetes</taxon>
        <taxon>Astrithrvirus</taxon>
        <taxon>Astrithrvirus astrithr</taxon>
    </lineage>
</organism>
<reference evidence="2" key="1">
    <citation type="submission" date="2018-10" db="EMBL/GenBank/DDBJ databases">
        <authorList>
            <person name="Olsen N.S."/>
            <person name="Kot W."/>
            <person name="Hansen L.H."/>
        </authorList>
    </citation>
    <scope>NUCLEOTIDE SEQUENCE [LARGE SCALE GENOMIC DNA]</scope>
</reference>
<proteinExistence type="predicted"/>